<dbReference type="RefSeq" id="NP_507003.2">
    <property type="nucleotide sequence ID" value="NM_074602.2"/>
</dbReference>
<dbReference type="eggNOG" id="ENOG502TGPZ">
    <property type="taxonomic scope" value="Eukaryota"/>
</dbReference>
<keyword evidence="3" id="KW-1185">Reference proteome</keyword>
<gene>
    <name evidence="2" type="ORF">CELE_F36G9.7</name>
    <name evidence="2 4" type="ORF">F36G9.7</name>
</gene>
<dbReference type="GeneID" id="185370"/>
<keyword evidence="1" id="KW-1133">Transmembrane helix</keyword>
<dbReference type="UCSC" id="F36G9.7">
    <property type="organism name" value="c. elegans"/>
</dbReference>
<dbReference type="OMA" id="RLIYWKH"/>
<organism evidence="2 3">
    <name type="scientific">Caenorhabditis elegans</name>
    <dbReference type="NCBI Taxonomy" id="6239"/>
    <lineage>
        <taxon>Eukaryota</taxon>
        <taxon>Metazoa</taxon>
        <taxon>Ecdysozoa</taxon>
        <taxon>Nematoda</taxon>
        <taxon>Chromadorea</taxon>
        <taxon>Rhabditida</taxon>
        <taxon>Rhabditina</taxon>
        <taxon>Rhabditomorpha</taxon>
        <taxon>Rhabditoidea</taxon>
        <taxon>Rhabditidae</taxon>
        <taxon>Peloderinae</taxon>
        <taxon>Caenorhabditis</taxon>
    </lineage>
</organism>
<dbReference type="HOGENOM" id="CLU_093962_0_0_1"/>
<name>O45477_CAEEL</name>
<dbReference type="KEGG" id="cel:CELE_F36G9.7"/>
<dbReference type="PANTHER" id="PTHR34152">
    <property type="entry name" value="PROTEIN CBG12353-RELATED"/>
    <property type="match status" value="1"/>
</dbReference>
<dbReference type="InParanoid" id="O45477"/>
<dbReference type="Proteomes" id="UP000001940">
    <property type="component" value="Chromosome V"/>
</dbReference>
<dbReference type="AGR" id="WB:WBGene00009486"/>
<feature type="transmembrane region" description="Helical" evidence="1">
    <location>
        <begin position="74"/>
        <end position="95"/>
    </location>
</feature>
<dbReference type="Bgee" id="WBGene00009486">
    <property type="expression patterns" value="Expressed in adult organism"/>
</dbReference>
<accession>O45477</accession>
<dbReference type="OrthoDB" id="5835831at2759"/>
<sequence length="222" mass="25981">MTSDLIVHWESSLLLHDRHHLVGSIQFLSERTNTKKMIRYAIISITNIILLGIAVLFLYVGIRDNSWSGTLDPSFYIPTCMIVVAVLIFIDRLIYWKHKFDALNFEVKFPRPRSSIRKSNKEQVKQWETDKSNRSSSKKLMNFKVFWRIIVYLVILIGTFSALYVLHISIHTSGFENPYPILYSIYFGFLALFVYFCMFVKFVFLWGQKKRSTSPESLTSSP</sequence>
<dbReference type="AlphaFoldDB" id="O45477"/>
<proteinExistence type="predicted"/>
<reference evidence="2 3" key="1">
    <citation type="journal article" date="1998" name="Science">
        <title>Genome sequence of the nematode C. elegans: a platform for investigating biology.</title>
        <authorList>
            <consortium name="The C. elegans sequencing consortium"/>
            <person name="Sulson J.E."/>
            <person name="Waterston R."/>
        </authorList>
    </citation>
    <scope>NUCLEOTIDE SEQUENCE [LARGE SCALE GENOMIC DNA]</scope>
    <source>
        <strain evidence="2 3">Bristol N2</strain>
    </source>
</reference>
<keyword evidence="1" id="KW-0472">Membrane</keyword>
<keyword evidence="1" id="KW-0812">Transmembrane</keyword>
<evidence type="ECO:0000313" key="3">
    <source>
        <dbReference type="Proteomes" id="UP000001940"/>
    </source>
</evidence>
<dbReference type="PaxDb" id="6239-F36G9.7"/>
<evidence type="ECO:0000256" key="1">
    <source>
        <dbReference type="SAM" id="Phobius"/>
    </source>
</evidence>
<dbReference type="FunCoup" id="O45477">
    <property type="interactions" value="811"/>
</dbReference>
<dbReference type="CTD" id="185370"/>
<evidence type="ECO:0000313" key="4">
    <source>
        <dbReference type="WormBase" id="F36G9.7"/>
    </source>
</evidence>
<dbReference type="EMBL" id="BX284605">
    <property type="protein sequence ID" value="CAB04338.2"/>
    <property type="molecule type" value="Genomic_DNA"/>
</dbReference>
<evidence type="ECO:0000313" key="2">
    <source>
        <dbReference type="EMBL" id="CAB04338.2"/>
    </source>
</evidence>
<dbReference type="WormBase" id="F36G9.7">
    <property type="protein sequence ID" value="CE42895"/>
    <property type="gene ID" value="WBGene00009486"/>
</dbReference>
<feature type="transmembrane region" description="Helical" evidence="1">
    <location>
        <begin position="181"/>
        <end position="204"/>
    </location>
</feature>
<feature type="transmembrane region" description="Helical" evidence="1">
    <location>
        <begin position="40"/>
        <end position="62"/>
    </location>
</feature>
<dbReference type="PANTHER" id="PTHR34152:SF7">
    <property type="entry name" value="GROUP-SPECIFIC PROTEIN"/>
    <property type="match status" value="1"/>
</dbReference>
<protein>
    <submittedName>
        <fullName evidence="2">Group-specific protein</fullName>
    </submittedName>
</protein>
<feature type="transmembrane region" description="Helical" evidence="1">
    <location>
        <begin position="145"/>
        <end position="169"/>
    </location>
</feature>